<dbReference type="AlphaFoldDB" id="A0A1M5YW40"/>
<dbReference type="InterPro" id="IPR045336">
    <property type="entry name" value="MmgE_PrpD_N"/>
</dbReference>
<dbReference type="Gene3D" id="1.10.4100.10">
    <property type="entry name" value="2-methylcitrate dehydratase PrpD"/>
    <property type="match status" value="1"/>
</dbReference>
<dbReference type="Pfam" id="PF03972">
    <property type="entry name" value="MmgE_PrpD_N"/>
    <property type="match status" value="1"/>
</dbReference>
<dbReference type="PANTHER" id="PTHR16943">
    <property type="entry name" value="2-METHYLCITRATE DEHYDRATASE-RELATED"/>
    <property type="match status" value="1"/>
</dbReference>
<dbReference type="EMBL" id="LT670817">
    <property type="protein sequence ID" value="SHI16241.1"/>
    <property type="molecule type" value="Genomic_DNA"/>
</dbReference>
<protein>
    <submittedName>
        <fullName evidence="4">2-methylcitrate dehydratase</fullName>
    </submittedName>
</protein>
<sequence length="519" mass="55548">MSTQNKDHPSLLVREGDATSGLSRRHFIGATAVAVGGLLTGGGAALADERAAKEAPAAAKPSGLEKRTQVEALASYAARARFDDLSVASRKQLPIHILDCLGCCIAALGAGPIQACREQVSEFGGAGPCTLIGGGKANPIYAAFWNTALVRYVDFMDNFLAQSETCHTADNFGVALTIADYVGASGRDLMLGVALGYTVQSRFVDHANFMTRGFDHTTQLAFSHNAAGGRLLGLSEKQIAHAIAMAAVSDASFAVVRAKPLSQWKGLASAQSALGAMNTLFLARRGVEGPLQVIEGPFGIDHLLGITIDIDWDNQGYEGVVESTIKKYNAVIHSQSAIYCMVELAKKHQIDPTKVASIEAEVFQLCYDFAGGGLYGTDKVIRTKEEADHSLSYLLSVALIDGDVTPAQFTPERIARADVQTLLKKETTRPSAAYTALYPRKMPAKVTVRLQDGSVIEHEVQDYPGLASRPFTWEESVAKFDTLVAGRIDQGLCREIKEAVQSLETIQARDLTNLLGRSS</sequence>
<dbReference type="Gene3D" id="3.30.1330.120">
    <property type="entry name" value="2-methylcitrate dehydratase PrpD"/>
    <property type="match status" value="1"/>
</dbReference>
<evidence type="ECO:0000313" key="4">
    <source>
        <dbReference type="EMBL" id="SHI16241.1"/>
    </source>
</evidence>
<dbReference type="PROSITE" id="PS51318">
    <property type="entry name" value="TAT"/>
    <property type="match status" value="1"/>
</dbReference>
<dbReference type="InterPro" id="IPR042188">
    <property type="entry name" value="MmgE/PrpD_sf_2"/>
</dbReference>
<name>A0A1M5YW40_9BRAD</name>
<feature type="domain" description="MmgE/PrpD C-terminal" evidence="3">
    <location>
        <begin position="328"/>
        <end position="504"/>
    </location>
</feature>
<dbReference type="PANTHER" id="PTHR16943:SF8">
    <property type="entry name" value="2-METHYLCITRATE DEHYDRATASE"/>
    <property type="match status" value="1"/>
</dbReference>
<feature type="domain" description="MmgE/PrpD N-terminal" evidence="2">
    <location>
        <begin position="71"/>
        <end position="302"/>
    </location>
</feature>
<dbReference type="InterPro" id="IPR005656">
    <property type="entry name" value="MmgE_PrpD"/>
</dbReference>
<dbReference type="Pfam" id="PF19305">
    <property type="entry name" value="MmgE_PrpD_C"/>
    <property type="match status" value="1"/>
</dbReference>
<dbReference type="RefSeq" id="WP_197689253.1">
    <property type="nucleotide sequence ID" value="NZ_LT670817.1"/>
</dbReference>
<evidence type="ECO:0000313" key="5">
    <source>
        <dbReference type="Proteomes" id="UP000189796"/>
    </source>
</evidence>
<dbReference type="SUPFAM" id="SSF103378">
    <property type="entry name" value="2-methylcitrate dehydratase PrpD"/>
    <property type="match status" value="1"/>
</dbReference>
<gene>
    <name evidence="4" type="ORF">SAMN05443248_8873</name>
</gene>
<evidence type="ECO:0000259" key="2">
    <source>
        <dbReference type="Pfam" id="PF03972"/>
    </source>
</evidence>
<dbReference type="InterPro" id="IPR006311">
    <property type="entry name" value="TAT_signal"/>
</dbReference>
<organism evidence="4 5">
    <name type="scientific">Bradyrhizobium erythrophlei</name>
    <dbReference type="NCBI Taxonomy" id="1437360"/>
    <lineage>
        <taxon>Bacteria</taxon>
        <taxon>Pseudomonadati</taxon>
        <taxon>Pseudomonadota</taxon>
        <taxon>Alphaproteobacteria</taxon>
        <taxon>Hyphomicrobiales</taxon>
        <taxon>Nitrobacteraceae</taxon>
        <taxon>Bradyrhizobium</taxon>
    </lineage>
</organism>
<accession>A0A1M5YW40</accession>
<evidence type="ECO:0000256" key="1">
    <source>
        <dbReference type="ARBA" id="ARBA00006174"/>
    </source>
</evidence>
<comment type="similarity">
    <text evidence="1">Belongs to the PrpD family.</text>
</comment>
<reference evidence="4 5" key="1">
    <citation type="submission" date="2016-11" db="EMBL/GenBank/DDBJ databases">
        <authorList>
            <person name="Jaros S."/>
            <person name="Januszkiewicz K."/>
            <person name="Wedrychowicz H."/>
        </authorList>
    </citation>
    <scope>NUCLEOTIDE SEQUENCE [LARGE SCALE GENOMIC DNA]</scope>
    <source>
        <strain evidence="4 5">GAS138</strain>
    </source>
</reference>
<dbReference type="InterPro" id="IPR042183">
    <property type="entry name" value="MmgE/PrpD_sf_1"/>
</dbReference>
<proteinExistence type="inferred from homology"/>
<dbReference type="GO" id="GO:0016829">
    <property type="term" value="F:lyase activity"/>
    <property type="evidence" value="ECO:0007669"/>
    <property type="project" value="InterPro"/>
</dbReference>
<evidence type="ECO:0000259" key="3">
    <source>
        <dbReference type="Pfam" id="PF19305"/>
    </source>
</evidence>
<dbReference type="InterPro" id="IPR045337">
    <property type="entry name" value="MmgE_PrpD_C"/>
</dbReference>
<dbReference type="InterPro" id="IPR036148">
    <property type="entry name" value="MmgE/PrpD_sf"/>
</dbReference>
<dbReference type="Proteomes" id="UP000189796">
    <property type="component" value="Chromosome I"/>
</dbReference>